<reference evidence="3" key="1">
    <citation type="submission" date="2021-03" db="EMBL/GenBank/DDBJ databases">
        <title>Comparative genomics and phylogenomic investigation of the class Geoglossomycetes provide insights into ecological specialization and systematics.</title>
        <authorList>
            <person name="Melie T."/>
            <person name="Pirro S."/>
            <person name="Miller A.N."/>
            <person name="Quandt A."/>
        </authorList>
    </citation>
    <scope>NUCLEOTIDE SEQUENCE</scope>
    <source>
        <strain evidence="3">CAQ_001_2017</strain>
    </source>
</reference>
<name>A0A9P8RTH6_9PEZI</name>
<dbReference type="EMBL" id="JAGHQM010000079">
    <property type="protein sequence ID" value="KAH0565578.1"/>
    <property type="molecule type" value="Genomic_DNA"/>
</dbReference>
<accession>A0A9P8RTH6</accession>
<gene>
    <name evidence="3" type="ORF">GP486_001028</name>
</gene>
<proteinExistence type="predicted"/>
<evidence type="ECO:0000259" key="2">
    <source>
        <dbReference type="Pfam" id="PF01926"/>
    </source>
</evidence>
<dbReference type="InterPro" id="IPR027417">
    <property type="entry name" value="P-loop_NTPase"/>
</dbReference>
<evidence type="ECO:0000313" key="4">
    <source>
        <dbReference type="Proteomes" id="UP000750711"/>
    </source>
</evidence>
<feature type="compositionally biased region" description="Polar residues" evidence="1">
    <location>
        <begin position="61"/>
        <end position="83"/>
    </location>
</feature>
<dbReference type="SUPFAM" id="SSF52540">
    <property type="entry name" value="P-loop containing nucleoside triphosphate hydrolases"/>
    <property type="match status" value="1"/>
</dbReference>
<dbReference type="Pfam" id="PF01926">
    <property type="entry name" value="MMR_HSR1"/>
    <property type="match status" value="1"/>
</dbReference>
<evidence type="ECO:0000256" key="1">
    <source>
        <dbReference type="SAM" id="MobiDB-lite"/>
    </source>
</evidence>
<dbReference type="AlphaFoldDB" id="A0A9P8RTH6"/>
<dbReference type="InterPro" id="IPR006073">
    <property type="entry name" value="GTP-bd"/>
</dbReference>
<feature type="domain" description="G" evidence="2">
    <location>
        <begin position="36"/>
        <end position="149"/>
    </location>
</feature>
<sequence>MPNNTANAQPSLRGYSRIADLLTGNRVPETQCPSLVSFIGRTGSGKSTLIKSLIRFGCQSAPTPGTEPVTSSPNTAHKSTSSDVHLYSDPGTQHEEHPLLLADSEGFRGGPPESGPEAALATINNQRTITWALDEKADRTEIERDAVDLLEWASLGYERTLNQRTPPALLVVINNAVELEDRSWYDANEATQKWLRRLDESVDPERNITFSKYEELKNKWSRQGTEIFKPSQLLLRYYSDFKVVFIPSKLAKFQTHNDIYSQYQKLHNEIRTLALSTGKKKEEANLILDTTTFQIYVQKALNHFAKEHEKPFDLEEVSGNMRPAPNNFKNHVVNVLLHMRDRMGIDKERILLERMAPLVAAAVAFSASQSGKDAGV</sequence>
<dbReference type="Gene3D" id="3.40.50.300">
    <property type="entry name" value="P-loop containing nucleotide triphosphate hydrolases"/>
    <property type="match status" value="1"/>
</dbReference>
<dbReference type="CDD" id="cd00882">
    <property type="entry name" value="Ras_like_GTPase"/>
    <property type="match status" value="1"/>
</dbReference>
<organism evidence="3 4">
    <name type="scientific">Trichoglossum hirsutum</name>
    <dbReference type="NCBI Taxonomy" id="265104"/>
    <lineage>
        <taxon>Eukaryota</taxon>
        <taxon>Fungi</taxon>
        <taxon>Dikarya</taxon>
        <taxon>Ascomycota</taxon>
        <taxon>Pezizomycotina</taxon>
        <taxon>Geoglossomycetes</taxon>
        <taxon>Geoglossales</taxon>
        <taxon>Geoglossaceae</taxon>
        <taxon>Trichoglossum</taxon>
    </lineage>
</organism>
<dbReference type="GO" id="GO:0005525">
    <property type="term" value="F:GTP binding"/>
    <property type="evidence" value="ECO:0007669"/>
    <property type="project" value="InterPro"/>
</dbReference>
<evidence type="ECO:0000313" key="3">
    <source>
        <dbReference type="EMBL" id="KAH0565578.1"/>
    </source>
</evidence>
<feature type="region of interest" description="Disordered" evidence="1">
    <location>
        <begin position="61"/>
        <end position="93"/>
    </location>
</feature>
<protein>
    <recommendedName>
        <fullName evidence="2">G domain-containing protein</fullName>
    </recommendedName>
</protein>
<dbReference type="Proteomes" id="UP000750711">
    <property type="component" value="Unassembled WGS sequence"/>
</dbReference>
<keyword evidence="4" id="KW-1185">Reference proteome</keyword>
<comment type="caution">
    <text evidence="3">The sequence shown here is derived from an EMBL/GenBank/DDBJ whole genome shotgun (WGS) entry which is preliminary data.</text>
</comment>